<evidence type="ECO:0000256" key="1">
    <source>
        <dbReference type="SAM" id="Phobius"/>
    </source>
</evidence>
<reference evidence="2" key="1">
    <citation type="submission" date="2020-12" db="EMBL/GenBank/DDBJ databases">
        <title>Bacterial taxonomy.</title>
        <authorList>
            <person name="Pan X."/>
        </authorList>
    </citation>
    <scope>NUCLEOTIDE SEQUENCE</scope>
    <source>
        <strain evidence="2">M0105</strain>
    </source>
</reference>
<name>A0A8J7SEP4_9RHOB</name>
<keyword evidence="1" id="KW-0472">Membrane</keyword>
<sequence>MTKFVKFLKDEDGAITIEWVALAAGVVLLALGVIAVLDPALESVASNIADTIGDVTSTTLVGATTG</sequence>
<keyword evidence="1" id="KW-1133">Transmembrane helix</keyword>
<keyword evidence="1" id="KW-0812">Transmembrane</keyword>
<accession>A0A8J7SEP4</accession>
<dbReference type="RefSeq" id="WP_200612278.1">
    <property type="nucleotide sequence ID" value="NZ_JAEHHL010000010.1"/>
</dbReference>
<keyword evidence="3" id="KW-1185">Reference proteome</keyword>
<evidence type="ECO:0000313" key="3">
    <source>
        <dbReference type="Proteomes" id="UP000655420"/>
    </source>
</evidence>
<evidence type="ECO:0000313" key="2">
    <source>
        <dbReference type="EMBL" id="MBK0400787.1"/>
    </source>
</evidence>
<dbReference type="AlphaFoldDB" id="A0A8J7SEP4"/>
<proteinExistence type="predicted"/>
<organism evidence="2 3">
    <name type="scientific">Thermohalobaculum xanthum</name>
    <dbReference type="NCBI Taxonomy" id="2753746"/>
    <lineage>
        <taxon>Bacteria</taxon>
        <taxon>Pseudomonadati</taxon>
        <taxon>Pseudomonadota</taxon>
        <taxon>Alphaproteobacteria</taxon>
        <taxon>Rhodobacterales</taxon>
        <taxon>Paracoccaceae</taxon>
        <taxon>Thermohalobaculum</taxon>
    </lineage>
</organism>
<evidence type="ECO:0008006" key="4">
    <source>
        <dbReference type="Google" id="ProtNLM"/>
    </source>
</evidence>
<gene>
    <name evidence="2" type="ORF">H0I76_16425</name>
</gene>
<protein>
    <recommendedName>
        <fullName evidence="4">Flp/Fap pilin component</fullName>
    </recommendedName>
</protein>
<feature type="transmembrane region" description="Helical" evidence="1">
    <location>
        <begin position="20"/>
        <end position="37"/>
    </location>
</feature>
<dbReference type="Proteomes" id="UP000655420">
    <property type="component" value="Unassembled WGS sequence"/>
</dbReference>
<comment type="caution">
    <text evidence="2">The sequence shown here is derived from an EMBL/GenBank/DDBJ whole genome shotgun (WGS) entry which is preliminary data.</text>
</comment>
<dbReference type="EMBL" id="JAEHHL010000010">
    <property type="protein sequence ID" value="MBK0400787.1"/>
    <property type="molecule type" value="Genomic_DNA"/>
</dbReference>